<name>A0A2S6GTQ9_9PSEU</name>
<accession>A0A2S6GTQ9</accession>
<dbReference type="RefSeq" id="WP_181043457.1">
    <property type="nucleotide sequence ID" value="NZ_CP154825.1"/>
</dbReference>
<dbReference type="GO" id="GO:0008194">
    <property type="term" value="F:UDP-glycosyltransferase activity"/>
    <property type="evidence" value="ECO:0007669"/>
    <property type="project" value="InterPro"/>
</dbReference>
<protein>
    <submittedName>
        <fullName evidence="4">MGT family glycosyltransferase</fullName>
    </submittedName>
</protein>
<evidence type="ECO:0000259" key="3">
    <source>
        <dbReference type="Pfam" id="PF06722"/>
    </source>
</evidence>
<proteinExistence type="inferred from homology"/>
<feature type="domain" description="Erythromycin biosynthesis protein CIII-like C-terminal" evidence="3">
    <location>
        <begin position="265"/>
        <end position="379"/>
    </location>
</feature>
<organism evidence="4 5">
    <name type="scientific">Actinokineospora auranticolor</name>
    <dbReference type="NCBI Taxonomy" id="155976"/>
    <lineage>
        <taxon>Bacteria</taxon>
        <taxon>Bacillati</taxon>
        <taxon>Actinomycetota</taxon>
        <taxon>Actinomycetes</taxon>
        <taxon>Pseudonocardiales</taxon>
        <taxon>Pseudonocardiaceae</taxon>
        <taxon>Actinokineospora</taxon>
    </lineage>
</organism>
<keyword evidence="5" id="KW-1185">Reference proteome</keyword>
<dbReference type="GO" id="GO:0017000">
    <property type="term" value="P:antibiotic biosynthetic process"/>
    <property type="evidence" value="ECO:0007669"/>
    <property type="project" value="UniProtKB-ARBA"/>
</dbReference>
<reference evidence="4 5" key="1">
    <citation type="submission" date="2018-02" db="EMBL/GenBank/DDBJ databases">
        <title>Genomic Encyclopedia of Archaeal and Bacterial Type Strains, Phase II (KMG-II): from individual species to whole genera.</title>
        <authorList>
            <person name="Goeker M."/>
        </authorList>
    </citation>
    <scope>NUCLEOTIDE SEQUENCE [LARGE SCALE GENOMIC DNA]</scope>
    <source>
        <strain evidence="4 5">YU 961-1</strain>
    </source>
</reference>
<dbReference type="InterPro" id="IPR010610">
    <property type="entry name" value="EryCIII-like_C"/>
</dbReference>
<dbReference type="GO" id="GO:0016758">
    <property type="term" value="F:hexosyltransferase activity"/>
    <property type="evidence" value="ECO:0007669"/>
    <property type="project" value="InterPro"/>
</dbReference>
<comment type="similarity">
    <text evidence="1">Belongs to the UDP-glycosyltransferase family.</text>
</comment>
<dbReference type="PANTHER" id="PTHR48050:SF13">
    <property type="entry name" value="STEROL 3-BETA-GLUCOSYLTRANSFERASE UGT80A2"/>
    <property type="match status" value="1"/>
</dbReference>
<evidence type="ECO:0000313" key="5">
    <source>
        <dbReference type="Proteomes" id="UP000239203"/>
    </source>
</evidence>
<evidence type="ECO:0000256" key="1">
    <source>
        <dbReference type="ARBA" id="ARBA00009995"/>
    </source>
</evidence>
<dbReference type="CDD" id="cd03784">
    <property type="entry name" value="GT1_Gtf-like"/>
    <property type="match status" value="1"/>
</dbReference>
<dbReference type="AlphaFoldDB" id="A0A2S6GTQ9"/>
<dbReference type="SUPFAM" id="SSF53756">
    <property type="entry name" value="UDP-Glycosyltransferase/glycogen phosphorylase"/>
    <property type="match status" value="1"/>
</dbReference>
<evidence type="ECO:0000313" key="4">
    <source>
        <dbReference type="EMBL" id="PPK68511.1"/>
    </source>
</evidence>
<dbReference type="NCBIfam" id="TIGR01426">
    <property type="entry name" value="MGT"/>
    <property type="match status" value="1"/>
</dbReference>
<dbReference type="InterPro" id="IPR006326">
    <property type="entry name" value="UDPGT_MGT-like"/>
</dbReference>
<dbReference type="PANTHER" id="PTHR48050">
    <property type="entry name" value="STEROL 3-BETA-GLUCOSYLTRANSFERASE"/>
    <property type="match status" value="1"/>
</dbReference>
<dbReference type="Gene3D" id="3.40.50.2000">
    <property type="entry name" value="Glycogen Phosphorylase B"/>
    <property type="match status" value="2"/>
</dbReference>
<sequence length="412" mass="43150">MDTSRLRSAFFTFPGYGHLRPILPVAAELVDRGHEVTVVVADRYADDVARTGARVVTYRSEFPAAVPEVVTADDLAAAVVHYLEEAFAALPAAWAAFAEHPVDIVVEDALSTAVSGLVADRAGCPVVRAFPGFAGNDEVPVNGSEPDPDGPRFDAEHPAVAAFHRALPARLAALGVPGGAVDRVRARRAAANLVFVPREFQPRAECFDDSFVFVGAHNPPPPSGTWTPPADGSPVALISLGTSATHNPGFFRSCAEAFAGTGWRVVMTTADHLDADTAAWPDYVERYAWLDHNEVLPHTDVLVCQAGSGTLMDAFWHGVPVVTVPQQPDARVAARHVAELGLGRVHSGAVTGAAIRDAALAVAADTAVAARVAGMRSAARAAGGARRAADVLERVAAGSGITEDRGSDTTWT</sequence>
<dbReference type="InterPro" id="IPR050426">
    <property type="entry name" value="Glycosyltransferase_28"/>
</dbReference>
<dbReference type="EMBL" id="PTIX01000005">
    <property type="protein sequence ID" value="PPK68511.1"/>
    <property type="molecule type" value="Genomic_DNA"/>
</dbReference>
<dbReference type="Proteomes" id="UP000239203">
    <property type="component" value="Unassembled WGS sequence"/>
</dbReference>
<dbReference type="InterPro" id="IPR002213">
    <property type="entry name" value="UDP_glucos_trans"/>
</dbReference>
<keyword evidence="2 4" id="KW-0808">Transferase</keyword>
<dbReference type="Pfam" id="PF06722">
    <property type="entry name" value="EryCIII-like_C"/>
    <property type="match status" value="1"/>
</dbReference>
<gene>
    <name evidence="4" type="ORF">CLV40_105240</name>
</gene>
<comment type="caution">
    <text evidence="4">The sequence shown here is derived from an EMBL/GenBank/DDBJ whole genome shotgun (WGS) entry which is preliminary data.</text>
</comment>
<evidence type="ECO:0000256" key="2">
    <source>
        <dbReference type="ARBA" id="ARBA00022679"/>
    </source>
</evidence>